<organism evidence="1 2">
    <name type="scientific">Leptidea sinapis</name>
    <dbReference type="NCBI Taxonomy" id="189913"/>
    <lineage>
        <taxon>Eukaryota</taxon>
        <taxon>Metazoa</taxon>
        <taxon>Ecdysozoa</taxon>
        <taxon>Arthropoda</taxon>
        <taxon>Hexapoda</taxon>
        <taxon>Insecta</taxon>
        <taxon>Pterygota</taxon>
        <taxon>Neoptera</taxon>
        <taxon>Endopterygota</taxon>
        <taxon>Lepidoptera</taxon>
        <taxon>Glossata</taxon>
        <taxon>Ditrysia</taxon>
        <taxon>Papilionoidea</taxon>
        <taxon>Pieridae</taxon>
        <taxon>Dismorphiinae</taxon>
        <taxon>Leptidea</taxon>
    </lineage>
</organism>
<name>A0A5E4PMV6_9NEOP</name>
<evidence type="ECO:0000313" key="2">
    <source>
        <dbReference type="Proteomes" id="UP000324832"/>
    </source>
</evidence>
<gene>
    <name evidence="1" type="ORF">LSINAPIS_LOCUS175</name>
</gene>
<reference evidence="1 2" key="1">
    <citation type="submission" date="2017-07" db="EMBL/GenBank/DDBJ databases">
        <authorList>
            <person name="Talla V."/>
            <person name="Backstrom N."/>
        </authorList>
    </citation>
    <scope>NUCLEOTIDE SEQUENCE [LARGE SCALE GENOMIC DNA]</scope>
</reference>
<dbReference type="Proteomes" id="UP000324832">
    <property type="component" value="Unassembled WGS sequence"/>
</dbReference>
<keyword evidence="2" id="KW-1185">Reference proteome</keyword>
<protein>
    <submittedName>
        <fullName evidence="1">Uncharacterized protein</fullName>
    </submittedName>
</protein>
<proteinExistence type="predicted"/>
<evidence type="ECO:0000313" key="1">
    <source>
        <dbReference type="EMBL" id="VVC86333.1"/>
    </source>
</evidence>
<accession>A0A5E4PMV6</accession>
<sequence>MEENICSNLSICIDNIVYSEYVIEWLRYLLNADSKKLKNFLLGLSDSVENSLLSKIDATFSNKVRYIAKSNTTYQRSVLDFLDEALSEQHIFGIVQSPLQETVLAVKDLFAVIDENYDLNNENEANINKISLSFRRWIDGEKIDIKTVLEAVLKDMQINTENWPLNVQIKLGILWKQVNINI</sequence>
<dbReference type="AlphaFoldDB" id="A0A5E4PMV6"/>
<dbReference type="EMBL" id="FZQP02000002">
    <property type="protein sequence ID" value="VVC86333.1"/>
    <property type="molecule type" value="Genomic_DNA"/>
</dbReference>